<dbReference type="Proteomes" id="UP000293583">
    <property type="component" value="Unassembled WGS sequence"/>
</dbReference>
<dbReference type="Pfam" id="PF03807">
    <property type="entry name" value="F420_oxidored"/>
    <property type="match status" value="1"/>
</dbReference>
<evidence type="ECO:0000313" key="3">
    <source>
        <dbReference type="EMBL" id="TBH74173.1"/>
    </source>
</evidence>
<protein>
    <submittedName>
        <fullName evidence="3">DUF2520 domain-containing protein</fullName>
    </submittedName>
</protein>
<proteinExistence type="predicted"/>
<dbReference type="PANTHER" id="PTHR40459:SF1">
    <property type="entry name" value="CONSERVED HYPOTHETICAL ALANINE AND LEUCINE RICH PROTEIN"/>
    <property type="match status" value="1"/>
</dbReference>
<dbReference type="RefSeq" id="WP_130922709.1">
    <property type="nucleotide sequence ID" value="NZ_JAANON010000003.1"/>
</dbReference>
<dbReference type="InterPro" id="IPR036291">
    <property type="entry name" value="NAD(P)-bd_dom_sf"/>
</dbReference>
<gene>
    <name evidence="3" type="ORF">EWU20_03295</name>
</gene>
<dbReference type="EMBL" id="SEWY01000002">
    <property type="protein sequence ID" value="TBH74173.1"/>
    <property type="molecule type" value="Genomic_DNA"/>
</dbReference>
<dbReference type="InterPro" id="IPR028939">
    <property type="entry name" value="P5C_Rdtase_cat_N"/>
</dbReference>
<accession>A0A4Q9BF80</accession>
<dbReference type="Gene3D" id="3.40.50.720">
    <property type="entry name" value="NAD(P)-binding Rossmann-like Domain"/>
    <property type="match status" value="1"/>
</dbReference>
<feature type="domain" description="DUF2520" evidence="2">
    <location>
        <begin position="136"/>
        <end position="219"/>
    </location>
</feature>
<dbReference type="PANTHER" id="PTHR40459">
    <property type="entry name" value="CONSERVED HYPOTHETICAL ALANINE AND LEUCINE RICH PROTEIN"/>
    <property type="match status" value="1"/>
</dbReference>
<dbReference type="InterPro" id="IPR018931">
    <property type="entry name" value="DUF2520"/>
</dbReference>
<comment type="caution">
    <text evidence="3">The sequence shown here is derived from an EMBL/GenBank/DDBJ whole genome shotgun (WGS) entry which is preliminary data.</text>
</comment>
<dbReference type="SUPFAM" id="SSF51735">
    <property type="entry name" value="NAD(P)-binding Rossmann-fold domains"/>
    <property type="match status" value="1"/>
</dbReference>
<evidence type="ECO:0000259" key="1">
    <source>
        <dbReference type="Pfam" id="PF03807"/>
    </source>
</evidence>
<dbReference type="OrthoDB" id="9810755at2"/>
<name>A0A4Q9BF80_9BACT</name>
<evidence type="ECO:0000313" key="4">
    <source>
        <dbReference type="Proteomes" id="UP000293583"/>
    </source>
</evidence>
<dbReference type="Pfam" id="PF10728">
    <property type="entry name" value="DUF2520"/>
    <property type="match status" value="1"/>
</dbReference>
<keyword evidence="4" id="KW-1185">Reference proteome</keyword>
<organism evidence="3 4">
    <name type="scientific">Aquirufa antheringensis</name>
    <dbReference type="NCBI Taxonomy" id="2516559"/>
    <lineage>
        <taxon>Bacteria</taxon>
        <taxon>Pseudomonadati</taxon>
        <taxon>Bacteroidota</taxon>
        <taxon>Cytophagia</taxon>
        <taxon>Cytophagales</taxon>
        <taxon>Flectobacillaceae</taxon>
        <taxon>Aquirufa</taxon>
    </lineage>
</organism>
<dbReference type="AlphaFoldDB" id="A0A4Q9BF80"/>
<evidence type="ECO:0000259" key="2">
    <source>
        <dbReference type="Pfam" id="PF10728"/>
    </source>
</evidence>
<feature type="domain" description="Pyrroline-5-carboxylate reductase catalytic N-terminal" evidence="1">
    <location>
        <begin position="4"/>
        <end position="87"/>
    </location>
</feature>
<sequence>MSFKISFIGAGNVTWHIAKALENAGNSVQEVFSREPSKAKDLVSYLYNAKVHEDLDFSESVATVFFLCVPESAYPEVLKELLLPKYAILILVSGTFSLAEANLLYDPAHESTNQMGVFFPVQHLEAGRRIKLDQMPICLEVMVEETQNTLVALAKDITDAMYLVNGEERKKIHKAMLLAGVLTQNLWSHAQELLQSIELEPSLLHGLVQQHVQAFFTGNPLSKEISDPHLREVNFQINQILERNLI</sequence>
<reference evidence="3 4" key="1">
    <citation type="submission" date="2019-02" db="EMBL/GenBank/DDBJ databases">
        <title>Genome of a new Bacteroidetes strain.</title>
        <authorList>
            <person name="Pitt A."/>
        </authorList>
    </citation>
    <scope>NUCLEOTIDE SEQUENCE [LARGE SCALE GENOMIC DNA]</scope>
    <source>
        <strain evidence="3 4">103A-SOEBACH</strain>
    </source>
</reference>